<dbReference type="Gene3D" id="2.60.90.40">
    <property type="match status" value="1"/>
</dbReference>
<dbReference type="Gene3D" id="2.10.25.20">
    <property type="entry name" value="reovirus attachment protein sigma1, domain 1"/>
    <property type="match status" value="1"/>
</dbReference>
<name>A0A6M6CC70_9REOV</name>
<dbReference type="InterPro" id="IPR007662">
    <property type="entry name" value="SigmaC_C"/>
</dbReference>
<reference evidence="4" key="1">
    <citation type="journal article" date="2020" name="Virus Evol.">
        <title>The dynamics of molecular evolution of emerging avian reoviruses through accumulation of point mutations and genetic re-assortment.</title>
        <authorList>
            <person name="Ayalew L.E."/>
            <person name="Ahmed K.A."/>
            <person name="Mekuria Z.H."/>
            <person name="Lockerbie B."/>
            <person name="Popowich S."/>
            <person name="Tikoo S.K."/>
            <person name="Ojkic D."/>
            <person name="Gomis S."/>
        </authorList>
    </citation>
    <scope>NUCLEOTIDE SEQUENCE</scope>
    <source>
        <strain evidence="4">D7</strain>
    </source>
</reference>
<sequence length="326" mass="35150">MSALTPSQRREVVGLILSLTSNTNTSCGDLTPIFERLIKLDSAVESLNESVSTLSQKVSALESGLQDADSSLNRVNALLTELSAELHQLTASLSTVETSISGMSATLVEHGDLITALQNSVQHNTTDVNNLRSSVTALGLSVTDIENRLKVIESGSGSSLEFSTPLKLNNGVVSLDVDPYFCSTNHVLTSYSTDAQLMQFQWLARGADGSSSSVNMLVNAHCHGRRTDYMMSTTENLTVTGNSTSLVFNLEYITQLPTDMSRLIPRAGFQAASFPVDVSFTRDDTAHAYQVYGTFTNPRIFKITFLTGGTGTANLRFLTVRTGIDT</sequence>
<dbReference type="Pfam" id="PF04582">
    <property type="entry name" value="Reo_sigmaC"/>
    <property type="match status" value="1"/>
</dbReference>
<dbReference type="Gene3D" id="1.20.5.170">
    <property type="match status" value="1"/>
</dbReference>
<evidence type="ECO:0000313" key="4">
    <source>
        <dbReference type="EMBL" id="QJX58220.1"/>
    </source>
</evidence>
<evidence type="ECO:0000259" key="3">
    <source>
        <dbReference type="Pfam" id="PF17750"/>
    </source>
</evidence>
<proteinExistence type="predicted"/>
<protein>
    <submittedName>
        <fullName evidence="4">Sigma C</fullName>
    </submittedName>
</protein>
<feature type="domain" description="Reovirus sigma C capsid protein triple beta spiral" evidence="3">
    <location>
        <begin position="155"/>
        <end position="194"/>
    </location>
</feature>
<dbReference type="SUPFAM" id="SSF58104">
    <property type="entry name" value="Methyl-accepting chemotaxis protein (MCP) signaling domain"/>
    <property type="match status" value="1"/>
</dbReference>
<keyword evidence="1" id="KW-0175">Coiled coil</keyword>
<accession>A0A6M6CC70</accession>
<evidence type="ECO:0000256" key="1">
    <source>
        <dbReference type="SAM" id="Coils"/>
    </source>
</evidence>
<dbReference type="EMBL" id="MN879660">
    <property type="protein sequence ID" value="QJX58220.1"/>
    <property type="molecule type" value="Genomic_RNA"/>
</dbReference>
<feature type="domain" description="Reovirus sigma C capsid protein C-terminal" evidence="2">
    <location>
        <begin position="197"/>
        <end position="326"/>
    </location>
</feature>
<evidence type="ECO:0000259" key="2">
    <source>
        <dbReference type="Pfam" id="PF04582"/>
    </source>
</evidence>
<dbReference type="InterPro" id="IPR041345">
    <property type="entry name" value="Reo_sigmaC_M"/>
</dbReference>
<organism evidence="4">
    <name type="scientific">Avian orthoreovirus</name>
    <dbReference type="NCBI Taxonomy" id="38170"/>
    <lineage>
        <taxon>Viruses</taxon>
        <taxon>Riboviria</taxon>
        <taxon>Orthornavirae</taxon>
        <taxon>Duplornaviricota</taxon>
        <taxon>Resentoviricetes</taxon>
        <taxon>Reovirales</taxon>
        <taxon>Spinareoviridae</taxon>
        <taxon>Orthoreovirus</taxon>
        <taxon>Orthoreovirus avis</taxon>
    </lineage>
</organism>
<dbReference type="Pfam" id="PF17750">
    <property type="entry name" value="Reo_sigmaC_M"/>
    <property type="match status" value="1"/>
</dbReference>
<dbReference type="Gene3D" id="1.20.1480.30">
    <property type="entry name" value="Designed four-helix bundle protein"/>
    <property type="match status" value="1"/>
</dbReference>
<feature type="coiled-coil region" evidence="1">
    <location>
        <begin position="65"/>
        <end position="92"/>
    </location>
</feature>